<evidence type="ECO:0000256" key="1">
    <source>
        <dbReference type="ARBA" id="ARBA00002190"/>
    </source>
</evidence>
<dbReference type="GO" id="GO:0004803">
    <property type="term" value="F:transposase activity"/>
    <property type="evidence" value="ECO:0007669"/>
    <property type="project" value="UniProtKB-UniRule"/>
</dbReference>
<dbReference type="PANTHER" id="PTHR33217:SF8">
    <property type="entry name" value="MUTATOR FAMILY TRANSPOSASE"/>
    <property type="match status" value="1"/>
</dbReference>
<dbReference type="Proteomes" id="UP000465302">
    <property type="component" value="Unassembled WGS sequence"/>
</dbReference>
<dbReference type="GO" id="GO:0006313">
    <property type="term" value="P:DNA transposition"/>
    <property type="evidence" value="ECO:0007669"/>
    <property type="project" value="UniProtKB-UniRule"/>
</dbReference>
<dbReference type="Pfam" id="PF00872">
    <property type="entry name" value="Transposase_mut"/>
    <property type="match status" value="1"/>
</dbReference>
<evidence type="ECO:0000313" key="8">
    <source>
        <dbReference type="Proteomes" id="UP000465302"/>
    </source>
</evidence>
<keyword evidence="6" id="KW-0814">Transposable element</keyword>
<evidence type="ECO:0000256" key="2">
    <source>
        <dbReference type="ARBA" id="ARBA00010961"/>
    </source>
</evidence>
<reference evidence="7 8" key="1">
    <citation type="journal article" date="2019" name="Emerg. Microbes Infect.">
        <title>Comprehensive subspecies identification of 175 nontuberculous mycobacteria species based on 7547 genomic profiles.</title>
        <authorList>
            <person name="Matsumoto Y."/>
            <person name="Kinjo T."/>
            <person name="Motooka D."/>
            <person name="Nabeya D."/>
            <person name="Jung N."/>
            <person name="Uechi K."/>
            <person name="Horii T."/>
            <person name="Iida T."/>
            <person name="Fujita J."/>
            <person name="Nakamura S."/>
        </authorList>
    </citation>
    <scope>NUCLEOTIDE SEQUENCE [LARGE SCALE GENOMIC DNA]</scope>
    <source>
        <strain evidence="7 8">JCM 6377</strain>
    </source>
</reference>
<accession>A0A7I9W3D3</accession>
<keyword evidence="4 6" id="KW-0238">DNA-binding</keyword>
<dbReference type="AlphaFoldDB" id="A0A7I9W3D3"/>
<gene>
    <name evidence="7" type="ORF">MAGR_36340</name>
</gene>
<evidence type="ECO:0000313" key="7">
    <source>
        <dbReference type="EMBL" id="GFG52193.1"/>
    </source>
</evidence>
<evidence type="ECO:0000256" key="6">
    <source>
        <dbReference type="RuleBase" id="RU365089"/>
    </source>
</evidence>
<name>A0A7I9W3D3_MYCAG</name>
<keyword evidence="5 6" id="KW-0233">DNA recombination</keyword>
<evidence type="ECO:0000256" key="3">
    <source>
        <dbReference type="ARBA" id="ARBA00022578"/>
    </source>
</evidence>
<comment type="similarity">
    <text evidence="2 6">Belongs to the transposase mutator family.</text>
</comment>
<sequence length="188" mass="20066">MLADAEASGTPIDGPDGLLAQMTKAVLERALDVEIADHLGYEHGDPAGYGSGNSRNGHGRKTVLTTAGPVDLEVPRDRNGTFTPVIVPKRKRRLGQVEDMILSLYARGMSTRDITEHLGEVYGAAVSAATVSRVTDVVVDEIAAWQSRPVDPVYPILYIDAIRIKIRDGGVVANKAAHVVIGVDRLCG</sequence>
<keyword evidence="3 6" id="KW-0815">Transposition</keyword>
<comment type="caution">
    <text evidence="7">The sequence shown here is derived from an EMBL/GenBank/DDBJ whole genome shotgun (WGS) entry which is preliminary data.</text>
</comment>
<proteinExistence type="inferred from homology"/>
<dbReference type="EMBL" id="BLKS01000001">
    <property type="protein sequence ID" value="GFG52193.1"/>
    <property type="molecule type" value="Genomic_DNA"/>
</dbReference>
<comment type="function">
    <text evidence="1 6">Required for the transposition of the insertion element.</text>
</comment>
<dbReference type="PANTHER" id="PTHR33217">
    <property type="entry name" value="TRANSPOSASE FOR INSERTION SEQUENCE ELEMENT IS1081"/>
    <property type="match status" value="1"/>
</dbReference>
<evidence type="ECO:0000256" key="4">
    <source>
        <dbReference type="ARBA" id="ARBA00023125"/>
    </source>
</evidence>
<dbReference type="InterPro" id="IPR001207">
    <property type="entry name" value="Transposase_mutator"/>
</dbReference>
<dbReference type="GO" id="GO:0003677">
    <property type="term" value="F:DNA binding"/>
    <property type="evidence" value="ECO:0007669"/>
    <property type="project" value="UniProtKB-UniRule"/>
</dbReference>
<protein>
    <recommendedName>
        <fullName evidence="6">Mutator family transposase</fullName>
    </recommendedName>
</protein>
<organism evidence="7 8">
    <name type="scientific">Mycolicibacterium agri</name>
    <name type="common">Mycobacterium agri</name>
    <dbReference type="NCBI Taxonomy" id="36811"/>
    <lineage>
        <taxon>Bacteria</taxon>
        <taxon>Bacillati</taxon>
        <taxon>Actinomycetota</taxon>
        <taxon>Actinomycetes</taxon>
        <taxon>Mycobacteriales</taxon>
        <taxon>Mycobacteriaceae</taxon>
        <taxon>Mycolicibacterium</taxon>
    </lineage>
</organism>
<evidence type="ECO:0000256" key="5">
    <source>
        <dbReference type="ARBA" id="ARBA00023172"/>
    </source>
</evidence>